<evidence type="ECO:0000259" key="2">
    <source>
        <dbReference type="Pfam" id="PF07811"/>
    </source>
</evidence>
<dbReference type="OrthoDB" id="7189296at2"/>
<feature type="domain" description="TadE-like" evidence="2">
    <location>
        <begin position="33"/>
        <end position="70"/>
    </location>
</feature>
<sequence length="209" mass="22025">MRLRRPFPARGRAVAAEHPLTRTLVRFGRAQGGASAVEFAFIAPVLLLLFVATIEIPRAIATNNRLAQATITMADLASKSDYSDINDVFSAAQVVASPYSLAGIGIVLTAGGVYQAGNDFVARVCSSVQQGDQARAVGSDIGPPPAGTASKGDRFVMAETRLSYRPLFSFFPFLNGLTFTAKTVWPVREGIAKNGQVEVVLPGGSPCPA</sequence>
<gene>
    <name evidence="3" type="ORF">MPPM_3800</name>
</gene>
<keyword evidence="1" id="KW-1133">Transmembrane helix</keyword>
<reference evidence="3 4" key="1">
    <citation type="journal article" date="2016" name="Genome Announc.">
        <title>Complete Genome Sequence of Methylobacterium populi P-1M, Isolated from Pink-Pigmented Household Biofilm.</title>
        <authorList>
            <person name="Morohoshi T."/>
            <person name="Ikeda T."/>
        </authorList>
    </citation>
    <scope>NUCLEOTIDE SEQUENCE [LARGE SCALE GENOMIC DNA]</scope>
    <source>
        <strain evidence="3 4">P-1M</strain>
    </source>
</reference>
<accession>A0A160PHY3</accession>
<dbReference type="InterPro" id="IPR012495">
    <property type="entry name" value="TadE-like_dom"/>
</dbReference>
<evidence type="ECO:0000313" key="4">
    <source>
        <dbReference type="Proteomes" id="UP000218288"/>
    </source>
</evidence>
<dbReference type="EMBL" id="AP014809">
    <property type="protein sequence ID" value="BAU92405.1"/>
    <property type="molecule type" value="Genomic_DNA"/>
</dbReference>
<keyword evidence="1" id="KW-0472">Membrane</keyword>
<proteinExistence type="predicted"/>
<dbReference type="RefSeq" id="WP_096486359.1">
    <property type="nucleotide sequence ID" value="NZ_AP014809.1"/>
</dbReference>
<organism evidence="3 4">
    <name type="scientific">Methylorubrum populi</name>
    <dbReference type="NCBI Taxonomy" id="223967"/>
    <lineage>
        <taxon>Bacteria</taxon>
        <taxon>Pseudomonadati</taxon>
        <taxon>Pseudomonadota</taxon>
        <taxon>Alphaproteobacteria</taxon>
        <taxon>Hyphomicrobiales</taxon>
        <taxon>Methylobacteriaceae</taxon>
        <taxon>Methylorubrum</taxon>
    </lineage>
</organism>
<feature type="transmembrane region" description="Helical" evidence="1">
    <location>
        <begin position="36"/>
        <end position="54"/>
    </location>
</feature>
<keyword evidence="1" id="KW-0812">Transmembrane</keyword>
<dbReference type="AlphaFoldDB" id="A0A160PHY3"/>
<dbReference type="Proteomes" id="UP000218288">
    <property type="component" value="Chromosome"/>
</dbReference>
<name>A0A160PHY3_9HYPH</name>
<evidence type="ECO:0000256" key="1">
    <source>
        <dbReference type="SAM" id="Phobius"/>
    </source>
</evidence>
<evidence type="ECO:0000313" key="3">
    <source>
        <dbReference type="EMBL" id="BAU92405.1"/>
    </source>
</evidence>
<protein>
    <submittedName>
        <fullName evidence="3">TadE family protein</fullName>
    </submittedName>
</protein>
<dbReference type="Pfam" id="PF07811">
    <property type="entry name" value="TadE"/>
    <property type="match status" value="1"/>
</dbReference>